<reference evidence="2" key="2">
    <citation type="submission" date="2025-09" db="UniProtKB">
        <authorList>
            <consortium name="Ensembl"/>
        </authorList>
    </citation>
    <scope>IDENTIFICATION</scope>
</reference>
<dbReference type="Pfam" id="PF02493">
    <property type="entry name" value="MORN"/>
    <property type="match status" value="8"/>
</dbReference>
<sequence>PPGAGAVYQNVRPKAGEPRPRLAGYGRYVYPNSFFKYEGQWKRGKKHGHGKLLFKDGSYYEGEFADGEIVGHGLRYWASTGNTYSGQFLFGELHGHGVFHYGNGSKYEGEFSYGVREGHGLLMEKDGETYQGSFHNNKKHGGGKMTFPNGDKFEGDWILDQRQGHGILQCPDGTMYEGQWRNDMFNGQGCMIHCSGIIYNGLWHNGSPLGQAKTMAIIGPEVVDASQGSVLTFHVQLQTDNGELSKSKNAIFFLEALRHSTNGPFNLRSIQVSRYKSLLSLCLVSCPSFILHR</sequence>
<dbReference type="Proteomes" id="UP000694406">
    <property type="component" value="Unplaced"/>
</dbReference>
<accession>A0A8C5REZ4</accession>
<dbReference type="InterPro" id="IPR003409">
    <property type="entry name" value="MORN"/>
</dbReference>
<evidence type="ECO:0000256" key="1">
    <source>
        <dbReference type="ARBA" id="ARBA00022737"/>
    </source>
</evidence>
<dbReference type="Gene3D" id="2.20.110.10">
    <property type="entry name" value="Histone H3 K4-specific methyltransferase SET7/9 N-terminal domain"/>
    <property type="match status" value="3"/>
</dbReference>
<evidence type="ECO:0000313" key="3">
    <source>
        <dbReference type="Proteomes" id="UP000694406"/>
    </source>
</evidence>
<dbReference type="GO" id="GO:0005829">
    <property type="term" value="C:cytosol"/>
    <property type="evidence" value="ECO:0007669"/>
    <property type="project" value="TreeGrafter"/>
</dbReference>
<evidence type="ECO:0000313" key="2">
    <source>
        <dbReference type="Ensembl" id="ENSLLTP00000002364.1"/>
    </source>
</evidence>
<dbReference type="SUPFAM" id="SSF82185">
    <property type="entry name" value="Histone H3 K4-specific methyltransferase SET7/9 N-terminal domain"/>
    <property type="match status" value="1"/>
</dbReference>
<organism evidence="2 3">
    <name type="scientific">Laticauda laticaudata</name>
    <name type="common">Blue-ringed sea krait</name>
    <name type="synonym">Blue-lipped sea krait</name>
    <dbReference type="NCBI Taxonomy" id="8630"/>
    <lineage>
        <taxon>Eukaryota</taxon>
        <taxon>Metazoa</taxon>
        <taxon>Chordata</taxon>
        <taxon>Craniata</taxon>
        <taxon>Vertebrata</taxon>
        <taxon>Euteleostomi</taxon>
        <taxon>Lepidosauria</taxon>
        <taxon>Squamata</taxon>
        <taxon>Bifurcata</taxon>
        <taxon>Unidentata</taxon>
        <taxon>Episquamata</taxon>
        <taxon>Toxicofera</taxon>
        <taxon>Serpentes</taxon>
        <taxon>Colubroidea</taxon>
        <taxon>Elapidae</taxon>
        <taxon>Laticaudinae</taxon>
        <taxon>Laticauda</taxon>
    </lineage>
</organism>
<protein>
    <submittedName>
        <fullName evidence="2">MORN repeat containing 1</fullName>
    </submittedName>
</protein>
<dbReference type="GeneTree" id="ENSGT00940000161806"/>
<reference evidence="2" key="1">
    <citation type="submission" date="2025-08" db="UniProtKB">
        <authorList>
            <consortium name="Ensembl"/>
        </authorList>
    </citation>
    <scope>IDENTIFICATION</scope>
</reference>
<dbReference type="AlphaFoldDB" id="A0A8C5REZ4"/>
<dbReference type="Ensembl" id="ENSLLTT00000002462.1">
    <property type="protein sequence ID" value="ENSLLTP00000002364.1"/>
    <property type="gene ID" value="ENSLLTG00000001783.1"/>
</dbReference>
<keyword evidence="3" id="KW-1185">Reference proteome</keyword>
<name>A0A8C5REZ4_LATLA</name>
<proteinExistence type="predicted"/>
<dbReference type="SMART" id="SM00698">
    <property type="entry name" value="MORN"/>
    <property type="match status" value="7"/>
</dbReference>
<dbReference type="PANTHER" id="PTHR43215">
    <property type="entry name" value="RADIAL SPOKE HEAD 1 HOMOLOG"/>
    <property type="match status" value="1"/>
</dbReference>
<gene>
    <name evidence="2" type="primary">MORN1</name>
</gene>
<keyword evidence="1" id="KW-0677">Repeat</keyword>
<dbReference type="PANTHER" id="PTHR43215:SF14">
    <property type="entry name" value="RADIAL SPOKE HEAD 1 HOMOLOG"/>
    <property type="match status" value="1"/>
</dbReference>